<sequence length="441" mass="49916">MAEVSNLHGFNHSQPQQQQQTRIPISNPTTGAREEEEEEEEEEIFEHNPFVIDLDSLSPPNNANPTFFIHDDYDNTFNFGFDLNIEPENWGSEYADSLADPNCFFCVGGEDEDDEEQMNFFTDPFESREAHFPDHPIWEFDSGLSEDRGMESGFGPALVSAAEVSSPVGLRVVGMDSESDSEEFEVNSGFIDNNDDTFDGFGVNYLINENEREEFEWEEVNERIRFDESENLNSVIDRIEEISVSSDFSSSDGENLQLGDGGGREERNIEWEVLLAVNNLDRHFDFESQEERNVGNEVPHLDLSDDYILTAEYGTLFGQLVENENVINGSPPAAKSVVENLPLVVLTKEEVGENNDSVVCTVCKDEVAIGEKVTRMPCCHLYHGDCILPWLKIRNTCPVCRYELPTDDVDYEKRKTTRSGAGIASRFADDLQARYNFEILP</sequence>
<keyword evidence="12" id="KW-1185">Reference proteome</keyword>
<evidence type="ECO:0000313" key="12">
    <source>
        <dbReference type="Proteomes" id="UP000834106"/>
    </source>
</evidence>
<dbReference type="SUPFAM" id="SSF57850">
    <property type="entry name" value="RING/U-box"/>
    <property type="match status" value="1"/>
</dbReference>
<dbReference type="Gene3D" id="3.30.40.10">
    <property type="entry name" value="Zinc/RING finger domain, C3HC4 (zinc finger)"/>
    <property type="match status" value="1"/>
</dbReference>
<evidence type="ECO:0000256" key="8">
    <source>
        <dbReference type="PROSITE-ProRule" id="PRU00175"/>
    </source>
</evidence>
<evidence type="ECO:0000256" key="5">
    <source>
        <dbReference type="ARBA" id="ARBA00022771"/>
    </source>
</evidence>
<name>A0AAD2DL73_9LAMI</name>
<dbReference type="PANTHER" id="PTHR15710:SF108">
    <property type="entry name" value="OS03G0286100 PROTEIN"/>
    <property type="match status" value="1"/>
</dbReference>
<feature type="region of interest" description="Disordered" evidence="9">
    <location>
        <begin position="1"/>
        <end position="44"/>
    </location>
</feature>
<dbReference type="AlphaFoldDB" id="A0AAD2DL73"/>
<evidence type="ECO:0000256" key="2">
    <source>
        <dbReference type="ARBA" id="ARBA00012483"/>
    </source>
</evidence>
<keyword evidence="3" id="KW-0808">Transferase</keyword>
<feature type="compositionally biased region" description="Polar residues" evidence="9">
    <location>
        <begin position="21"/>
        <end position="30"/>
    </location>
</feature>
<keyword evidence="5 8" id="KW-0863">Zinc-finger</keyword>
<keyword evidence="7" id="KW-0862">Zinc</keyword>
<dbReference type="GO" id="GO:0061630">
    <property type="term" value="F:ubiquitin protein ligase activity"/>
    <property type="evidence" value="ECO:0007669"/>
    <property type="project" value="UniProtKB-EC"/>
</dbReference>
<evidence type="ECO:0000256" key="1">
    <source>
        <dbReference type="ARBA" id="ARBA00000900"/>
    </source>
</evidence>
<dbReference type="PANTHER" id="PTHR15710">
    <property type="entry name" value="E3 UBIQUITIN-PROTEIN LIGASE PRAJA"/>
    <property type="match status" value="1"/>
</dbReference>
<dbReference type="SMART" id="SM00184">
    <property type="entry name" value="RING"/>
    <property type="match status" value="1"/>
</dbReference>
<keyword evidence="4" id="KW-0479">Metal-binding</keyword>
<dbReference type="EC" id="2.3.2.27" evidence="2"/>
<protein>
    <recommendedName>
        <fullName evidence="2">RING-type E3 ubiquitin transferase</fullName>
        <ecNumber evidence="2">2.3.2.27</ecNumber>
    </recommendedName>
</protein>
<evidence type="ECO:0000256" key="6">
    <source>
        <dbReference type="ARBA" id="ARBA00022786"/>
    </source>
</evidence>
<evidence type="ECO:0000256" key="7">
    <source>
        <dbReference type="ARBA" id="ARBA00022833"/>
    </source>
</evidence>
<dbReference type="InterPro" id="IPR001841">
    <property type="entry name" value="Znf_RING"/>
</dbReference>
<dbReference type="PROSITE" id="PS50089">
    <property type="entry name" value="ZF_RING_2"/>
    <property type="match status" value="1"/>
</dbReference>
<feature type="compositionally biased region" description="Acidic residues" evidence="9">
    <location>
        <begin position="34"/>
        <end position="44"/>
    </location>
</feature>
<dbReference type="EMBL" id="OU503038">
    <property type="protein sequence ID" value="CAI9758727.1"/>
    <property type="molecule type" value="Genomic_DNA"/>
</dbReference>
<evidence type="ECO:0000256" key="3">
    <source>
        <dbReference type="ARBA" id="ARBA00022679"/>
    </source>
</evidence>
<evidence type="ECO:0000313" key="11">
    <source>
        <dbReference type="EMBL" id="CAI9758727.1"/>
    </source>
</evidence>
<dbReference type="Proteomes" id="UP000834106">
    <property type="component" value="Chromosome 3"/>
</dbReference>
<evidence type="ECO:0000256" key="9">
    <source>
        <dbReference type="SAM" id="MobiDB-lite"/>
    </source>
</evidence>
<dbReference type="Pfam" id="PF13639">
    <property type="entry name" value="zf-RING_2"/>
    <property type="match status" value="1"/>
</dbReference>
<evidence type="ECO:0000256" key="4">
    <source>
        <dbReference type="ARBA" id="ARBA00022723"/>
    </source>
</evidence>
<keyword evidence="6" id="KW-0833">Ubl conjugation pathway</keyword>
<accession>A0AAD2DL73</accession>
<dbReference type="GO" id="GO:0005737">
    <property type="term" value="C:cytoplasm"/>
    <property type="evidence" value="ECO:0007669"/>
    <property type="project" value="TreeGrafter"/>
</dbReference>
<comment type="catalytic activity">
    <reaction evidence="1">
        <text>S-ubiquitinyl-[E2 ubiquitin-conjugating enzyme]-L-cysteine + [acceptor protein]-L-lysine = [E2 ubiquitin-conjugating enzyme]-L-cysteine + N(6)-ubiquitinyl-[acceptor protein]-L-lysine.</text>
        <dbReference type="EC" id="2.3.2.27"/>
    </reaction>
</comment>
<feature type="domain" description="RING-type" evidence="10">
    <location>
        <begin position="360"/>
        <end position="401"/>
    </location>
</feature>
<dbReference type="InterPro" id="IPR013083">
    <property type="entry name" value="Znf_RING/FYVE/PHD"/>
</dbReference>
<proteinExistence type="predicted"/>
<dbReference type="GO" id="GO:0016567">
    <property type="term" value="P:protein ubiquitination"/>
    <property type="evidence" value="ECO:0007669"/>
    <property type="project" value="TreeGrafter"/>
</dbReference>
<reference evidence="11" key="1">
    <citation type="submission" date="2023-05" db="EMBL/GenBank/DDBJ databases">
        <authorList>
            <person name="Huff M."/>
        </authorList>
    </citation>
    <scope>NUCLEOTIDE SEQUENCE</scope>
</reference>
<organism evidence="11 12">
    <name type="scientific">Fraxinus pennsylvanica</name>
    <dbReference type="NCBI Taxonomy" id="56036"/>
    <lineage>
        <taxon>Eukaryota</taxon>
        <taxon>Viridiplantae</taxon>
        <taxon>Streptophyta</taxon>
        <taxon>Embryophyta</taxon>
        <taxon>Tracheophyta</taxon>
        <taxon>Spermatophyta</taxon>
        <taxon>Magnoliopsida</taxon>
        <taxon>eudicotyledons</taxon>
        <taxon>Gunneridae</taxon>
        <taxon>Pentapetalae</taxon>
        <taxon>asterids</taxon>
        <taxon>lamiids</taxon>
        <taxon>Lamiales</taxon>
        <taxon>Oleaceae</taxon>
        <taxon>Oleeae</taxon>
        <taxon>Fraxinus</taxon>
    </lineage>
</organism>
<gene>
    <name evidence="11" type="ORF">FPE_LOCUS6157</name>
</gene>
<dbReference type="FunFam" id="3.30.40.10:FF:000022">
    <property type="entry name" value="E3 ubiquitin-protein ligase RING1-like"/>
    <property type="match status" value="1"/>
</dbReference>
<dbReference type="GO" id="GO:0008270">
    <property type="term" value="F:zinc ion binding"/>
    <property type="evidence" value="ECO:0007669"/>
    <property type="project" value="UniProtKB-KW"/>
</dbReference>
<evidence type="ECO:0000259" key="10">
    <source>
        <dbReference type="PROSITE" id="PS50089"/>
    </source>
</evidence>